<comment type="subcellular location">
    <subcellularLocation>
        <location evidence="6">Cell membrane</location>
        <topology evidence="6">Peripheral membrane protein</topology>
    </subcellularLocation>
</comment>
<comment type="subunit">
    <text evidence="6">Forms a complex with DabB.</text>
</comment>
<keyword evidence="4 6" id="KW-0862">Zinc</keyword>
<evidence type="ECO:0000256" key="5">
    <source>
        <dbReference type="ARBA" id="ARBA00023136"/>
    </source>
</evidence>
<proteinExistence type="inferred from homology"/>
<dbReference type="RefSeq" id="WP_136359570.1">
    <property type="nucleotide sequence ID" value="NZ_SSNY01000011.1"/>
</dbReference>
<keyword evidence="3 6" id="KW-0479">Metal-binding</keyword>
<dbReference type="HAMAP" id="MF_01871">
    <property type="entry name" value="DabA"/>
    <property type="match status" value="1"/>
</dbReference>
<keyword evidence="8" id="KW-1185">Reference proteome</keyword>
<evidence type="ECO:0000256" key="3">
    <source>
        <dbReference type="ARBA" id="ARBA00022723"/>
    </source>
</evidence>
<name>A0ABY2Q453_9HYPH</name>
<evidence type="ECO:0000313" key="7">
    <source>
        <dbReference type="EMBL" id="THF55532.1"/>
    </source>
</evidence>
<comment type="cofactor">
    <cofactor evidence="6">
        <name>Zn(2+)</name>
        <dbReference type="ChEBI" id="CHEBI:29105"/>
    </cofactor>
</comment>
<dbReference type="Pfam" id="PF10070">
    <property type="entry name" value="DabA"/>
    <property type="match status" value="1"/>
</dbReference>
<comment type="similarity">
    <text evidence="6">Belongs to the inorganic carbon transporter (TC 9.A.2) DabA family.</text>
</comment>
<accession>A0ABY2Q453</accession>
<organism evidence="7 8">
    <name type="scientific">Ollibium composti</name>
    <dbReference type="NCBI Taxonomy" id="2675109"/>
    <lineage>
        <taxon>Bacteria</taxon>
        <taxon>Pseudomonadati</taxon>
        <taxon>Pseudomonadota</taxon>
        <taxon>Alphaproteobacteria</taxon>
        <taxon>Hyphomicrobiales</taxon>
        <taxon>Phyllobacteriaceae</taxon>
        <taxon>Ollibium</taxon>
    </lineage>
</organism>
<keyword evidence="2 6" id="KW-1003">Cell membrane</keyword>
<dbReference type="EMBL" id="SSNY01000011">
    <property type="protein sequence ID" value="THF55532.1"/>
    <property type="molecule type" value="Genomic_DNA"/>
</dbReference>
<dbReference type="InterPro" id="IPR018752">
    <property type="entry name" value="DabA"/>
</dbReference>
<dbReference type="Proteomes" id="UP000306441">
    <property type="component" value="Unassembled WGS sequence"/>
</dbReference>
<keyword evidence="1 6" id="KW-0813">Transport</keyword>
<evidence type="ECO:0000256" key="4">
    <source>
        <dbReference type="ARBA" id="ARBA00022833"/>
    </source>
</evidence>
<comment type="caution">
    <text evidence="7">The sequence shown here is derived from an EMBL/GenBank/DDBJ whole genome shotgun (WGS) entry which is preliminary data.</text>
</comment>
<evidence type="ECO:0000256" key="1">
    <source>
        <dbReference type="ARBA" id="ARBA00022448"/>
    </source>
</evidence>
<evidence type="ECO:0000256" key="6">
    <source>
        <dbReference type="HAMAP-Rule" id="MF_01871"/>
    </source>
</evidence>
<reference evidence="7 8" key="1">
    <citation type="submission" date="2019-04" db="EMBL/GenBank/DDBJ databases">
        <title>Mesorhizobium composti sp. nov., isolated from compost.</title>
        <authorList>
            <person name="Lin S.-Y."/>
            <person name="Hameed A."/>
            <person name="Hsieh Y.-T."/>
            <person name="Young C.-C."/>
        </authorList>
    </citation>
    <scope>NUCLEOTIDE SEQUENCE [LARGE SCALE GENOMIC DNA]</scope>
    <source>
        <strain evidence="7 8">CC-YTH430</strain>
    </source>
</reference>
<evidence type="ECO:0000313" key="8">
    <source>
        <dbReference type="Proteomes" id="UP000306441"/>
    </source>
</evidence>
<feature type="binding site" evidence="6">
    <location>
        <position position="335"/>
    </location>
    <ligand>
        <name>Zn(2+)</name>
        <dbReference type="ChEBI" id="CHEBI:29105"/>
    </ligand>
</feature>
<dbReference type="PANTHER" id="PTHR38344">
    <property type="entry name" value="UPF0753 PROTEIN AQ_863"/>
    <property type="match status" value="1"/>
</dbReference>
<feature type="binding site" evidence="6">
    <location>
        <position position="337"/>
    </location>
    <ligand>
        <name>Zn(2+)</name>
        <dbReference type="ChEBI" id="CHEBI:29105"/>
    </ligand>
</feature>
<evidence type="ECO:0000256" key="2">
    <source>
        <dbReference type="ARBA" id="ARBA00022475"/>
    </source>
</evidence>
<gene>
    <name evidence="6" type="primary">dabA</name>
    <name evidence="7" type="ORF">E6C48_18070</name>
</gene>
<protein>
    <recommendedName>
        <fullName evidence="6">Probable inorganic carbon transporter subunit DabA</fullName>
    </recommendedName>
</protein>
<keyword evidence="5 6" id="KW-0472">Membrane</keyword>
<feature type="binding site" evidence="6">
    <location>
        <position position="497"/>
    </location>
    <ligand>
        <name>Zn(2+)</name>
        <dbReference type="ChEBI" id="CHEBI:29105"/>
    </ligand>
</feature>
<sequence length="810" mass="88112">MLNRIEDHHVLATDTAIEAAWRAARQVPPLWPLDSSVTVNPFLGQADGSLELAAARLGRVAGMRVTMPRSWYAARIRSGEIDDADLAAALVGASVHGAPKTRAALDTALEVERPCPTPLPTIADLAAGTSGIDWPGVLTERISHWAADYFDTAQALWAAPKGRSAYDSWRDNARFDLTPEIAGLKGFAAFASQLPEAAEQTIRDCAGYLGLSDAALEVYFHRLLMSLGGWAQIGRYRLWQAELRGGSDRTLIDLLAIRLVWEKAIFCQYATSIEGRWLEARRLYAEEIVPSADDMLDSVLQEAAEHAAQRRLAAELATEKARPANGRAKLQMAFCIDVRSEVFRRALESLDPGIRTIGFAGFFGLGVSHRRFASDIEESRLPPQLAPGSYSCSGDGSLDTTRLDEAARLGERAIRAWGRFRLAAVSSFAFVEAMGPVYVNKLLRNGLGFAKVKHPNDPAPRFDPAPDAASRIAMAEKVLKSMSLTHDFARLVVIVGHGASVVNNPHASMLHCGACGGFSGDVNARLLAGLLNDAAVRAGLARRGISVPDDTLFMAALHETTTDTVTLYEADHPSTAHAEDIGQLKRWFTAAGALTRAERALRLPGKPSAAALARRARDWAEIRPEWGLTGCQAFIAAPRSRTAGRDLGGRVFLHSYVWREDKDFGVLELIMAAPVVVASWISLQYYGSTVAPQIFGAGNKLLHNITGGMGVVEGNGGLLRGGVPWQSIHDGENFVHEPLRMSVAIEAPREAISAVLERHPEVRKLFDNRWLHLFALDHRGRLAWRYAGGADWIDAFDGSRSETNLELVSV</sequence>
<feature type="binding site" evidence="6">
    <location>
        <position position="512"/>
    </location>
    <ligand>
        <name>Zn(2+)</name>
        <dbReference type="ChEBI" id="CHEBI:29105"/>
    </ligand>
</feature>
<comment type="function">
    <text evidence="6">Part of an energy-coupled inorganic carbon pump.</text>
</comment>
<dbReference type="PANTHER" id="PTHR38344:SF1">
    <property type="entry name" value="INORGANIC CARBON TRANSPORTER SUBUNIT DABA-RELATED"/>
    <property type="match status" value="1"/>
</dbReference>